<evidence type="ECO:0000313" key="2">
    <source>
        <dbReference type="Proteomes" id="UP000324550"/>
    </source>
</evidence>
<dbReference type="Proteomes" id="UP000324550">
    <property type="component" value="Unassembled WGS sequence"/>
</dbReference>
<evidence type="ECO:0008006" key="3">
    <source>
        <dbReference type="Google" id="ProtNLM"/>
    </source>
</evidence>
<sequence length="140" mass="15959">MKQILFLTLIILQTTVFSQNEAINGTYQFYFEGSNGTFGETIVLHPNGSFDIHSFKKLDGGSTPETNAYGKGTWKLEKKIVYFTTTKTDFDSKFTLDLNNTQARFHTKSSRDTSNRDIPTTLTIFESNKPWLVGRTLEKQ</sequence>
<dbReference type="RefSeq" id="WP_148457200.1">
    <property type="nucleotide sequence ID" value="NZ_VSFC01000062.1"/>
</dbReference>
<evidence type="ECO:0000313" key="1">
    <source>
        <dbReference type="EMBL" id="TYA52304.1"/>
    </source>
</evidence>
<proteinExistence type="predicted"/>
<keyword evidence="2" id="KW-1185">Reference proteome</keyword>
<dbReference type="OrthoDB" id="1442373at2"/>
<reference evidence="1 2" key="1">
    <citation type="submission" date="2019-08" db="EMBL/GenBank/DDBJ databases">
        <title>Formosa sediminis sp. nov., isolated from marine sediment.</title>
        <authorList>
            <person name="Cao W.R."/>
        </authorList>
    </citation>
    <scope>NUCLEOTIDE SEQUENCE [LARGE SCALE GENOMIC DNA]</scope>
    <source>
        <strain evidence="1 2">1494</strain>
    </source>
</reference>
<gene>
    <name evidence="1" type="ORF">FVF61_13255</name>
</gene>
<dbReference type="EMBL" id="VSFC01000062">
    <property type="protein sequence ID" value="TYA52304.1"/>
    <property type="molecule type" value="Genomic_DNA"/>
</dbReference>
<name>A0A5D0G0Q2_9FLAO</name>
<organism evidence="1 2">
    <name type="scientific">Formosa maritima</name>
    <dbReference type="NCBI Taxonomy" id="2592046"/>
    <lineage>
        <taxon>Bacteria</taxon>
        <taxon>Pseudomonadati</taxon>
        <taxon>Bacteroidota</taxon>
        <taxon>Flavobacteriia</taxon>
        <taxon>Flavobacteriales</taxon>
        <taxon>Flavobacteriaceae</taxon>
        <taxon>Formosa</taxon>
    </lineage>
</organism>
<dbReference type="AlphaFoldDB" id="A0A5D0G0Q2"/>
<protein>
    <recommendedName>
        <fullName evidence="3">Lipocalin-like domain-containing protein</fullName>
    </recommendedName>
</protein>
<comment type="caution">
    <text evidence="1">The sequence shown here is derived from an EMBL/GenBank/DDBJ whole genome shotgun (WGS) entry which is preliminary data.</text>
</comment>
<accession>A0A5D0G0Q2</accession>